<dbReference type="Proteomes" id="UP001299596">
    <property type="component" value="Unassembled WGS sequence"/>
</dbReference>
<evidence type="ECO:0000313" key="1">
    <source>
        <dbReference type="EMBL" id="MEB3023436.1"/>
    </source>
</evidence>
<proteinExistence type="predicted"/>
<protein>
    <submittedName>
        <fullName evidence="1">Uncharacterized protein</fullName>
    </submittedName>
</protein>
<reference evidence="1 2" key="1">
    <citation type="submission" date="2023-12" db="EMBL/GenBank/DDBJ databases">
        <title>Description of new species of Mycobacterium terrae complex isolated from sewage at the Sao Paulo Zoological Park Foundation in Brazil.</title>
        <authorList>
            <person name="Romagnoli C.L."/>
            <person name="Conceicao E.C."/>
            <person name="Machado E."/>
            <person name="Barreto L.B.P.F."/>
            <person name="Sharma A."/>
            <person name="Silva N.M."/>
            <person name="Marques L.E."/>
            <person name="Juliana M.A."/>
            <person name="Lourenco M.C.S."/>
            <person name="Digiampietri L.A."/>
            <person name="Suffys P.N."/>
            <person name="Viana-Niero C."/>
        </authorList>
    </citation>
    <scope>NUCLEOTIDE SEQUENCE [LARGE SCALE GENOMIC DNA]</scope>
    <source>
        <strain evidence="1 2">MYC098</strain>
    </source>
</reference>
<dbReference type="EMBL" id="JAYJJR010000016">
    <property type="protein sequence ID" value="MEB3023436.1"/>
    <property type="molecule type" value="Genomic_DNA"/>
</dbReference>
<accession>A0ABU5XMD5</accession>
<gene>
    <name evidence="1" type="ORF">K6T79_20640</name>
</gene>
<name>A0ABU5XMD5_9MYCO</name>
<evidence type="ECO:0000313" key="2">
    <source>
        <dbReference type="Proteomes" id="UP001299596"/>
    </source>
</evidence>
<comment type="caution">
    <text evidence="1">The sequence shown here is derived from an EMBL/GenBank/DDBJ whole genome shotgun (WGS) entry which is preliminary data.</text>
</comment>
<keyword evidence="2" id="KW-1185">Reference proteome</keyword>
<dbReference type="RefSeq" id="WP_329780434.1">
    <property type="nucleotide sequence ID" value="NZ_JAYJJR010000016.1"/>
</dbReference>
<organism evidence="1 2">
    <name type="scientific">[Mycobacterium] crassicus</name>
    <dbReference type="NCBI Taxonomy" id="2872309"/>
    <lineage>
        <taxon>Bacteria</taxon>
        <taxon>Bacillati</taxon>
        <taxon>Actinomycetota</taxon>
        <taxon>Actinomycetes</taxon>
        <taxon>Mycobacteriales</taxon>
        <taxon>Mycobacteriaceae</taxon>
        <taxon>Mycolicibacter</taxon>
    </lineage>
</organism>
<sequence>MALTTEDMHWYAVGRYHLDGTAPMDTVIAELESAGDVIDVDEEGGYVSLSLDQTFLSTAKNMGELKGDARHALPRPQGCERPVEVINVTRKSDMEVFNF</sequence>